<feature type="transmembrane region" description="Helical" evidence="1">
    <location>
        <begin position="7"/>
        <end position="26"/>
    </location>
</feature>
<dbReference type="Pfam" id="PF11146">
    <property type="entry name" value="DUF2905"/>
    <property type="match status" value="1"/>
</dbReference>
<reference evidence="2 3" key="1">
    <citation type="submission" date="2023-07" db="EMBL/GenBank/DDBJ databases">
        <title>Genomic Encyclopedia of Type Strains, Phase IV (KMG-IV): sequencing the most valuable type-strain genomes for metagenomic binning, comparative biology and taxonomic classification.</title>
        <authorList>
            <person name="Goeker M."/>
        </authorList>
    </citation>
    <scope>NUCLEOTIDE SEQUENCE [LARGE SCALE GENOMIC DNA]</scope>
    <source>
        <strain evidence="2 3">DSM 17723</strain>
    </source>
</reference>
<evidence type="ECO:0000256" key="1">
    <source>
        <dbReference type="SAM" id="Phobius"/>
    </source>
</evidence>
<evidence type="ECO:0000313" key="2">
    <source>
        <dbReference type="EMBL" id="MDQ0224740.1"/>
    </source>
</evidence>
<keyword evidence="1" id="KW-0472">Membrane</keyword>
<sequence>MANFPKILMMIGAILLIIGFFMQFIGKLPGDIVFKKGNTTVFFPVVTCIVVSIILSIVFSFIGRFK</sequence>
<keyword evidence="3" id="KW-1185">Reference proteome</keyword>
<dbReference type="PANTHER" id="PTHR36443:SF1">
    <property type="entry name" value="BSR5223 PROTEIN"/>
    <property type="match status" value="1"/>
</dbReference>
<dbReference type="EMBL" id="JAUSTZ010000002">
    <property type="protein sequence ID" value="MDQ0224740.1"/>
    <property type="molecule type" value="Genomic_DNA"/>
</dbReference>
<protein>
    <submittedName>
        <fullName evidence="2">Uncharacterized membrane protein YjjP (DUF1212 family)</fullName>
    </submittedName>
</protein>
<name>A0ABT9YXN4_9BACI</name>
<keyword evidence="1" id="KW-1133">Transmembrane helix</keyword>
<comment type="caution">
    <text evidence="2">The sequence shown here is derived from an EMBL/GenBank/DDBJ whole genome shotgun (WGS) entry which is preliminary data.</text>
</comment>
<accession>A0ABT9YXN4</accession>
<dbReference type="InterPro" id="IPR021320">
    <property type="entry name" value="DUF2905"/>
</dbReference>
<dbReference type="Proteomes" id="UP001232245">
    <property type="component" value="Unassembled WGS sequence"/>
</dbReference>
<dbReference type="PANTHER" id="PTHR36443">
    <property type="entry name" value="BSR5223 PROTEIN"/>
    <property type="match status" value="1"/>
</dbReference>
<evidence type="ECO:0000313" key="3">
    <source>
        <dbReference type="Proteomes" id="UP001232245"/>
    </source>
</evidence>
<feature type="transmembrane region" description="Helical" evidence="1">
    <location>
        <begin position="41"/>
        <end position="62"/>
    </location>
</feature>
<gene>
    <name evidence="2" type="ORF">J2S02_001069</name>
</gene>
<dbReference type="RefSeq" id="WP_174881309.1">
    <property type="nucleotide sequence ID" value="NZ_CADEPK010000344.1"/>
</dbReference>
<organism evidence="2 3">
    <name type="scientific">Metabacillus niabensis</name>
    <dbReference type="NCBI Taxonomy" id="324854"/>
    <lineage>
        <taxon>Bacteria</taxon>
        <taxon>Bacillati</taxon>
        <taxon>Bacillota</taxon>
        <taxon>Bacilli</taxon>
        <taxon>Bacillales</taxon>
        <taxon>Bacillaceae</taxon>
        <taxon>Metabacillus</taxon>
    </lineage>
</organism>
<proteinExistence type="predicted"/>
<keyword evidence="1" id="KW-0812">Transmembrane</keyword>